<sequence length="347" mass="38116">MSQEQETEPGYSDPLSQESTEEDGVPDPDKVETASSTVPQPLITSPVTVVAPPVVTIASNIDLQSKLSSESFSLPTLQLPKITLPFSTEIGAKKKDQYKRSEREKERGAISKEKTVPESKDVDVYSMSKDVFAQVINSLESLHLRLDTIEMSLTRLVDLPDIVASQGRSIKAMSAEIVNIRSEVGVVVNNTTHILKGVTVPITHTPKGDSPATTPDPGEETQKRRITEWYNENLSQYKWTGLTLDIVLAVGACGGFVNYYKKFHPTSKLSHDILKKIDGNEAEIRDYEVVNKDLMLVSSMYRKDMYVPTGGSGVPYTAQAPQASPYPPQGTVRPPPDTDTSIFDVFG</sequence>
<reference evidence="2" key="2">
    <citation type="submission" date="2020-03" db="EMBL/GenBank/DDBJ databases">
        <authorList>
            <person name="Kafer S."/>
            <person name="Paraskevopoulou S."/>
            <person name="Zirkel F."/>
            <person name="Wieseke N."/>
            <person name="Donath A."/>
            <person name="Petersen M."/>
            <person name="Jones T.C."/>
            <person name="Liu S."/>
            <person name="Zhou X."/>
            <person name="Middendorf M."/>
            <person name="Junglen S."/>
            <person name="Misof B."/>
            <person name="Drosten C."/>
        </authorList>
    </citation>
    <scope>NUCLEOTIDE SEQUENCE</scope>
    <source>
        <strain evidence="2">OKIAV101</strain>
    </source>
</reference>
<feature type="region of interest" description="Disordered" evidence="1">
    <location>
        <begin position="1"/>
        <end position="45"/>
    </location>
</feature>
<evidence type="ECO:0000256" key="1">
    <source>
        <dbReference type="SAM" id="MobiDB-lite"/>
    </source>
</evidence>
<evidence type="ECO:0000313" key="2">
    <source>
        <dbReference type="EMBL" id="QMP82173.1"/>
    </source>
</evidence>
<proteinExistence type="predicted"/>
<reference evidence="2" key="1">
    <citation type="journal article" date="2019" name="PLoS Pathog.">
        <title>Re-assessing the diversity of negative strand RNA viruses in insects.</title>
        <authorList>
            <person name="Kafer S."/>
            <person name="Paraskevopoulou S."/>
            <person name="Zirkel F."/>
            <person name="Wieseke N."/>
            <person name="Donath A."/>
            <person name="Petersen M."/>
            <person name="Jones T.C."/>
            <person name="Liu S."/>
            <person name="Zhou X."/>
            <person name="Middendorf M."/>
            <person name="Junglen S."/>
            <person name="Misof B."/>
            <person name="Drosten C."/>
        </authorList>
    </citation>
    <scope>NUCLEOTIDE SEQUENCE</scope>
    <source>
        <strain evidence="2">OKIAV101</strain>
    </source>
</reference>
<organism evidence="2">
    <name type="scientific">Blattodean arli-related virus OKIAV101</name>
    <dbReference type="NCBI Taxonomy" id="2746351"/>
    <lineage>
        <taxon>Viruses</taxon>
        <taxon>Riboviria</taxon>
        <taxon>Orthornavirae</taxon>
        <taxon>Negarnaviricota</taxon>
        <taxon>Haploviricotina</taxon>
        <taxon>Monjiviricetes</taxon>
        <taxon>Mononegavirales</taxon>
        <taxon>Lispiviridae</taxon>
        <taxon>Coroavirus</taxon>
        <taxon>Coroavirus germense</taxon>
    </lineage>
</organism>
<protein>
    <submittedName>
        <fullName evidence="2">Uncharacterized protein</fullName>
    </submittedName>
</protein>
<accession>A0A7D7JIM1</accession>
<feature type="region of interest" description="Disordered" evidence="1">
    <location>
        <begin position="316"/>
        <end position="338"/>
    </location>
</feature>
<feature type="region of interest" description="Disordered" evidence="1">
    <location>
        <begin position="93"/>
        <end position="114"/>
    </location>
</feature>
<name>A0A7D7JIM1_9MONO</name>
<feature type="region of interest" description="Disordered" evidence="1">
    <location>
        <begin position="201"/>
        <end position="222"/>
    </location>
</feature>
<feature type="compositionally biased region" description="Pro residues" evidence="1">
    <location>
        <begin position="324"/>
        <end position="337"/>
    </location>
</feature>
<dbReference type="EMBL" id="MT153397">
    <property type="protein sequence ID" value="QMP82173.1"/>
    <property type="molecule type" value="Viral_cRNA"/>
</dbReference>